<name>A0A5J4T8X5_9EUKA</name>
<sequence length="178" mass="20595">MLGTSKTELIRESQSSIPDLILSPYVQLSQQNSNKNLESIQDVQVKQRSKQSIRLDIPPLLPYIPSIFLHSALLNPIPQFDVNQADKEEYEEESKDKDNKTKQFIKYVQTLNIILSTLNSPLRAVYISDDNEVDNEMRKQYPYISYSVRVKIIDDETKDKTEEELDCEKDLLTKKGLT</sequence>
<protein>
    <submittedName>
        <fullName evidence="1">Uncharacterized protein</fullName>
    </submittedName>
</protein>
<evidence type="ECO:0000313" key="2">
    <source>
        <dbReference type="Proteomes" id="UP000324800"/>
    </source>
</evidence>
<organism evidence="1 2">
    <name type="scientific">Streblomastix strix</name>
    <dbReference type="NCBI Taxonomy" id="222440"/>
    <lineage>
        <taxon>Eukaryota</taxon>
        <taxon>Metamonada</taxon>
        <taxon>Preaxostyla</taxon>
        <taxon>Oxymonadida</taxon>
        <taxon>Streblomastigidae</taxon>
        <taxon>Streblomastix</taxon>
    </lineage>
</organism>
<accession>A0A5J4T8X5</accession>
<gene>
    <name evidence="1" type="ORF">EZS28_050513</name>
</gene>
<proteinExistence type="predicted"/>
<dbReference type="Proteomes" id="UP000324800">
    <property type="component" value="Unassembled WGS sequence"/>
</dbReference>
<dbReference type="EMBL" id="SNRW01037144">
    <property type="protein sequence ID" value="KAA6353960.1"/>
    <property type="molecule type" value="Genomic_DNA"/>
</dbReference>
<comment type="caution">
    <text evidence="1">The sequence shown here is derived from an EMBL/GenBank/DDBJ whole genome shotgun (WGS) entry which is preliminary data.</text>
</comment>
<dbReference type="AlphaFoldDB" id="A0A5J4T8X5"/>
<evidence type="ECO:0000313" key="1">
    <source>
        <dbReference type="EMBL" id="KAA6353960.1"/>
    </source>
</evidence>
<reference evidence="1 2" key="1">
    <citation type="submission" date="2019-03" db="EMBL/GenBank/DDBJ databases">
        <title>Single cell metagenomics reveals metabolic interactions within the superorganism composed of flagellate Streblomastix strix and complex community of Bacteroidetes bacteria on its surface.</title>
        <authorList>
            <person name="Treitli S.C."/>
            <person name="Kolisko M."/>
            <person name="Husnik F."/>
            <person name="Keeling P."/>
            <person name="Hampl V."/>
        </authorList>
    </citation>
    <scope>NUCLEOTIDE SEQUENCE [LARGE SCALE GENOMIC DNA]</scope>
    <source>
        <strain evidence="1">ST1C</strain>
    </source>
</reference>